<keyword evidence="2" id="KW-1185">Reference proteome</keyword>
<proteinExistence type="predicted"/>
<name>A0ABU6S342_9FABA</name>
<protein>
    <submittedName>
        <fullName evidence="1">Uncharacterized protein</fullName>
    </submittedName>
</protein>
<dbReference type="EMBL" id="JASCZI010060423">
    <property type="protein sequence ID" value="MED6130826.1"/>
    <property type="molecule type" value="Genomic_DNA"/>
</dbReference>
<accession>A0ABU6S342</accession>
<dbReference type="Proteomes" id="UP001341840">
    <property type="component" value="Unassembled WGS sequence"/>
</dbReference>
<sequence length="101" mass="11232">MISFATNNVLRKHLPIGFGAPCFSTCSMILLKSPNTGPALSESVLVNSLYFSGMEGVNDLETVMKEKNDRPLGWQDGLGPCYWYNMKGILIFRYTTMAAIF</sequence>
<organism evidence="1 2">
    <name type="scientific">Stylosanthes scabra</name>
    <dbReference type="NCBI Taxonomy" id="79078"/>
    <lineage>
        <taxon>Eukaryota</taxon>
        <taxon>Viridiplantae</taxon>
        <taxon>Streptophyta</taxon>
        <taxon>Embryophyta</taxon>
        <taxon>Tracheophyta</taxon>
        <taxon>Spermatophyta</taxon>
        <taxon>Magnoliopsida</taxon>
        <taxon>eudicotyledons</taxon>
        <taxon>Gunneridae</taxon>
        <taxon>Pentapetalae</taxon>
        <taxon>rosids</taxon>
        <taxon>fabids</taxon>
        <taxon>Fabales</taxon>
        <taxon>Fabaceae</taxon>
        <taxon>Papilionoideae</taxon>
        <taxon>50 kb inversion clade</taxon>
        <taxon>dalbergioids sensu lato</taxon>
        <taxon>Dalbergieae</taxon>
        <taxon>Pterocarpus clade</taxon>
        <taxon>Stylosanthes</taxon>
    </lineage>
</organism>
<evidence type="ECO:0000313" key="2">
    <source>
        <dbReference type="Proteomes" id="UP001341840"/>
    </source>
</evidence>
<gene>
    <name evidence="1" type="ORF">PIB30_118874</name>
</gene>
<comment type="caution">
    <text evidence="1">The sequence shown here is derived from an EMBL/GenBank/DDBJ whole genome shotgun (WGS) entry which is preliminary data.</text>
</comment>
<reference evidence="1 2" key="1">
    <citation type="journal article" date="2023" name="Plants (Basel)">
        <title>Bridging the Gap: Combining Genomics and Transcriptomics Approaches to Understand Stylosanthes scabra, an Orphan Legume from the Brazilian Caatinga.</title>
        <authorList>
            <person name="Ferreira-Neto J.R.C."/>
            <person name="da Silva M.D."/>
            <person name="Binneck E."/>
            <person name="de Melo N.F."/>
            <person name="da Silva R.H."/>
            <person name="de Melo A.L.T.M."/>
            <person name="Pandolfi V."/>
            <person name="Bustamante F.O."/>
            <person name="Brasileiro-Vidal A.C."/>
            <person name="Benko-Iseppon A.M."/>
        </authorList>
    </citation>
    <scope>NUCLEOTIDE SEQUENCE [LARGE SCALE GENOMIC DNA]</scope>
    <source>
        <tissue evidence="1">Leaves</tissue>
    </source>
</reference>
<evidence type="ECO:0000313" key="1">
    <source>
        <dbReference type="EMBL" id="MED6130826.1"/>
    </source>
</evidence>